<keyword evidence="1" id="KW-0732">Signal</keyword>
<feature type="chain" id="PRO_5010870985" evidence="1">
    <location>
        <begin position="29"/>
        <end position="165"/>
    </location>
</feature>
<organism evidence="2 3">
    <name type="scientific">Mycolicibacterium fallax</name>
    <name type="common">Mycobacterium fallax</name>
    <dbReference type="NCBI Taxonomy" id="1793"/>
    <lineage>
        <taxon>Bacteria</taxon>
        <taxon>Bacillati</taxon>
        <taxon>Actinomycetota</taxon>
        <taxon>Actinomycetes</taxon>
        <taxon>Mycobacteriales</taxon>
        <taxon>Mycobacteriaceae</taxon>
        <taxon>Mycolicibacterium</taxon>
    </lineage>
</organism>
<dbReference type="AlphaFoldDB" id="A0A1X1R3Z0"/>
<reference evidence="2 3" key="1">
    <citation type="submission" date="2016-01" db="EMBL/GenBank/DDBJ databases">
        <title>The new phylogeny of the genus Mycobacterium.</title>
        <authorList>
            <person name="Tarcisio F."/>
            <person name="Conor M."/>
            <person name="Antonella G."/>
            <person name="Elisabetta G."/>
            <person name="Giulia F.S."/>
            <person name="Sara T."/>
            <person name="Anna F."/>
            <person name="Clotilde B."/>
            <person name="Roberto B."/>
            <person name="Veronica D.S."/>
            <person name="Fabio R."/>
            <person name="Monica P."/>
            <person name="Olivier J."/>
            <person name="Enrico T."/>
            <person name="Nicola S."/>
        </authorList>
    </citation>
    <scope>NUCLEOTIDE SEQUENCE [LARGE SCALE GENOMIC DNA]</scope>
    <source>
        <strain evidence="2 3">DSM 44179</strain>
    </source>
</reference>
<comment type="caution">
    <text evidence="2">The sequence shown here is derived from an EMBL/GenBank/DDBJ whole genome shotgun (WGS) entry which is preliminary data.</text>
</comment>
<keyword evidence="3" id="KW-1185">Reference proteome</keyword>
<evidence type="ECO:0000256" key="1">
    <source>
        <dbReference type="SAM" id="SignalP"/>
    </source>
</evidence>
<gene>
    <name evidence="2" type="ORF">AWC04_17675</name>
</gene>
<name>A0A1X1R3Z0_MYCFA</name>
<proteinExistence type="predicted"/>
<dbReference type="Proteomes" id="UP000193484">
    <property type="component" value="Unassembled WGS sequence"/>
</dbReference>
<dbReference type="EMBL" id="LQOJ01000054">
    <property type="protein sequence ID" value="ORU98960.1"/>
    <property type="molecule type" value="Genomic_DNA"/>
</dbReference>
<protein>
    <submittedName>
        <fullName evidence="2">Uncharacterized protein</fullName>
    </submittedName>
</protein>
<dbReference type="RefSeq" id="WP_085099706.1">
    <property type="nucleotide sequence ID" value="NZ_AP022603.1"/>
</dbReference>
<evidence type="ECO:0000313" key="3">
    <source>
        <dbReference type="Proteomes" id="UP000193484"/>
    </source>
</evidence>
<feature type="signal peptide" evidence="1">
    <location>
        <begin position="1"/>
        <end position="28"/>
    </location>
</feature>
<dbReference type="OrthoDB" id="9839484at2"/>
<sequence>MRTHAGIGGKAVAAAALVAVGLGGVATAAADVVPGTEDGWGHPPGGVMLTVDGDDGSGNHTLTLTWGNIDPVLKDDGYWLCAVTERSTTTRKGTEGSNSGNVPVLNLAYDVKLLPATGGSSQRQVSAPAGERLQMGLQCSTHWPGAFATTPPSAPFGWTFQYQLS</sequence>
<evidence type="ECO:0000313" key="2">
    <source>
        <dbReference type="EMBL" id="ORU98960.1"/>
    </source>
</evidence>
<accession>A0A1X1R3Z0</accession>